<protein>
    <submittedName>
        <fullName evidence="2">Uncharacterized protein</fullName>
    </submittedName>
</protein>
<dbReference type="AlphaFoldDB" id="A0A3B0U9T5"/>
<evidence type="ECO:0000256" key="1">
    <source>
        <dbReference type="SAM" id="Phobius"/>
    </source>
</evidence>
<keyword evidence="1" id="KW-0812">Transmembrane</keyword>
<gene>
    <name evidence="2" type="ORF">MNBD_BACTEROID07-1435</name>
</gene>
<feature type="transmembrane region" description="Helical" evidence="1">
    <location>
        <begin position="63"/>
        <end position="79"/>
    </location>
</feature>
<accession>A0A3B0U9T5</accession>
<sequence>MKLGYRITRAALLLIPAILIFATHTSLEGVSIVFGVSILTGAFATMLYLFFHFDEKVNTRIMMEGLADAFFGIVLFTYPTPDNQFFLIIFSVWIFYMGTLQLVSGLGSMEDTDYFWLYILAGITFLAVGFVIMNYSPTFKESVPSLMAIVLVLYSGTNLYLLMKRKMDIYVS</sequence>
<feature type="transmembrane region" description="Helical" evidence="1">
    <location>
        <begin position="115"/>
        <end position="133"/>
    </location>
</feature>
<dbReference type="InterPro" id="IPR005325">
    <property type="entry name" value="DUF308_memb"/>
</dbReference>
<evidence type="ECO:0000313" key="2">
    <source>
        <dbReference type="EMBL" id="VAW27715.1"/>
    </source>
</evidence>
<feature type="transmembrane region" description="Helical" evidence="1">
    <location>
        <begin position="145"/>
        <end position="163"/>
    </location>
</feature>
<dbReference type="Pfam" id="PF03729">
    <property type="entry name" value="DUF308"/>
    <property type="match status" value="1"/>
</dbReference>
<keyword evidence="1" id="KW-1133">Transmembrane helix</keyword>
<proteinExistence type="predicted"/>
<dbReference type="EMBL" id="UOET01000150">
    <property type="protein sequence ID" value="VAW27715.1"/>
    <property type="molecule type" value="Genomic_DNA"/>
</dbReference>
<feature type="transmembrane region" description="Helical" evidence="1">
    <location>
        <begin position="32"/>
        <end position="51"/>
    </location>
</feature>
<keyword evidence="1" id="KW-0472">Membrane</keyword>
<organism evidence="2">
    <name type="scientific">hydrothermal vent metagenome</name>
    <dbReference type="NCBI Taxonomy" id="652676"/>
    <lineage>
        <taxon>unclassified sequences</taxon>
        <taxon>metagenomes</taxon>
        <taxon>ecological metagenomes</taxon>
    </lineage>
</organism>
<reference evidence="2" key="1">
    <citation type="submission" date="2018-06" db="EMBL/GenBank/DDBJ databases">
        <authorList>
            <person name="Zhirakovskaya E."/>
        </authorList>
    </citation>
    <scope>NUCLEOTIDE SEQUENCE</scope>
</reference>
<name>A0A3B0U9T5_9ZZZZ</name>
<feature type="transmembrane region" description="Helical" evidence="1">
    <location>
        <begin position="85"/>
        <end position="103"/>
    </location>
</feature>